<dbReference type="EMBL" id="DS268118">
    <property type="protein sequence ID" value="KMU72215.1"/>
    <property type="molecule type" value="Genomic_DNA"/>
</dbReference>
<dbReference type="InterPro" id="IPR011009">
    <property type="entry name" value="Kinase-like_dom_sf"/>
</dbReference>
<evidence type="ECO:0000313" key="2">
    <source>
        <dbReference type="EMBL" id="KMU72215.1"/>
    </source>
</evidence>
<proteinExistence type="predicted"/>
<dbReference type="Pfam" id="PF01636">
    <property type="entry name" value="APH"/>
    <property type="match status" value="1"/>
</dbReference>
<dbReference type="InterPro" id="IPR002575">
    <property type="entry name" value="Aminoglycoside_PTrfase"/>
</dbReference>
<dbReference type="AlphaFoldDB" id="A0A0J8QID7"/>
<feature type="domain" description="Aminoglycoside phosphotransferase" evidence="1">
    <location>
        <begin position="76"/>
        <end position="258"/>
    </location>
</feature>
<dbReference type="SUPFAM" id="SSF56112">
    <property type="entry name" value="Protein kinase-like (PK-like)"/>
    <property type="match status" value="1"/>
</dbReference>
<evidence type="ECO:0000313" key="3">
    <source>
        <dbReference type="Proteomes" id="UP000054559"/>
    </source>
</evidence>
<organism evidence="2 3">
    <name type="scientific">Coccidioides immitis RMSCC 3703</name>
    <dbReference type="NCBI Taxonomy" id="454286"/>
    <lineage>
        <taxon>Eukaryota</taxon>
        <taxon>Fungi</taxon>
        <taxon>Dikarya</taxon>
        <taxon>Ascomycota</taxon>
        <taxon>Pezizomycotina</taxon>
        <taxon>Eurotiomycetes</taxon>
        <taxon>Eurotiomycetidae</taxon>
        <taxon>Onygenales</taxon>
        <taxon>Onygenaceae</taxon>
        <taxon>Coccidioides</taxon>
    </lineage>
</organism>
<evidence type="ECO:0000259" key="1">
    <source>
        <dbReference type="Pfam" id="PF01636"/>
    </source>
</evidence>
<dbReference type="InterPro" id="IPR051678">
    <property type="entry name" value="AGP_Transferase"/>
</dbReference>
<dbReference type="Proteomes" id="UP000054559">
    <property type="component" value="Unassembled WGS sequence"/>
</dbReference>
<accession>A0A0J8QID7</accession>
<gene>
    <name evidence="2" type="ORF">CISG_00524</name>
</gene>
<dbReference type="PANTHER" id="PTHR21310">
    <property type="entry name" value="AMINOGLYCOSIDE PHOSPHOTRANSFERASE-RELATED-RELATED"/>
    <property type="match status" value="1"/>
</dbReference>
<dbReference type="Gene3D" id="3.90.1200.10">
    <property type="match status" value="1"/>
</dbReference>
<protein>
    <recommendedName>
        <fullName evidence="1">Aminoglycoside phosphotransferase domain-containing protein</fullName>
    </recommendedName>
</protein>
<reference evidence="3" key="1">
    <citation type="journal article" date="2010" name="Genome Res.">
        <title>Population genomic sequencing of Coccidioides fungi reveals recent hybridization and transposon control.</title>
        <authorList>
            <person name="Neafsey D.E."/>
            <person name="Barker B.M."/>
            <person name="Sharpton T.J."/>
            <person name="Stajich J.E."/>
            <person name="Park D.J."/>
            <person name="Whiston E."/>
            <person name="Hung C.-Y."/>
            <person name="McMahan C."/>
            <person name="White J."/>
            <person name="Sykes S."/>
            <person name="Heiman D."/>
            <person name="Young S."/>
            <person name="Zeng Q."/>
            <person name="Abouelleil A."/>
            <person name="Aftuck L."/>
            <person name="Bessette D."/>
            <person name="Brown A."/>
            <person name="FitzGerald M."/>
            <person name="Lui A."/>
            <person name="Macdonald J.P."/>
            <person name="Priest M."/>
            <person name="Orbach M.J."/>
            <person name="Galgiani J.N."/>
            <person name="Kirkland T.N."/>
            <person name="Cole G.T."/>
            <person name="Birren B.W."/>
            <person name="Henn M.R."/>
            <person name="Taylor J.W."/>
            <person name="Rounsley S.D."/>
        </authorList>
    </citation>
    <scope>NUCLEOTIDE SEQUENCE [LARGE SCALE GENOMIC DNA]</scope>
    <source>
        <strain evidence="3">RMSCC 3703</strain>
    </source>
</reference>
<dbReference type="PANTHER" id="PTHR21310:SF55">
    <property type="entry name" value="AMINOGLYCOSIDE PHOSPHOTRANSFERASE DOMAIN-CONTAINING PROTEIN"/>
    <property type="match status" value="1"/>
</dbReference>
<name>A0A0J8QID7_COCIT</name>
<sequence length="288" mass="33343">MHQTYRTSMRNDAELRKNPKRLLPFLSRASIYKLFLPRTVRILRRYRPRLAPRVILITPNLIVKYGSTEVYSEACAIDFISKNTTIPVPKLVTVFQVRDGTTYILMTRCSGVPLQNVIRQLSQVEKQNALAQLRGYVDQLRALEPPQPGKVGSIAYGPLERRSDLRRACGPFGGVAELHKAMRLKAELPSGHEECDKLITMQDRRDYDIKCTHGDLSLRHVHYLDGKITGIIDWESAGWLPDYWEYTMTWDAFWDASDLRDDIATFLDPFPEELKMERTRMRLFRGRG</sequence>
<dbReference type="OrthoDB" id="2906425at2759"/>